<protein>
    <submittedName>
        <fullName evidence="1">Uncharacterized protein</fullName>
    </submittedName>
</protein>
<reference evidence="1" key="1">
    <citation type="journal article" date="2014" name="Front. Microbiol.">
        <title>High frequency of phylogenetically diverse reductive dehalogenase-homologous genes in deep subseafloor sedimentary metagenomes.</title>
        <authorList>
            <person name="Kawai M."/>
            <person name="Futagami T."/>
            <person name="Toyoda A."/>
            <person name="Takaki Y."/>
            <person name="Nishi S."/>
            <person name="Hori S."/>
            <person name="Arai W."/>
            <person name="Tsubouchi T."/>
            <person name="Morono Y."/>
            <person name="Uchiyama I."/>
            <person name="Ito T."/>
            <person name="Fujiyama A."/>
            <person name="Inagaki F."/>
            <person name="Takami H."/>
        </authorList>
    </citation>
    <scope>NUCLEOTIDE SEQUENCE</scope>
    <source>
        <strain evidence="1">Expedition CK06-06</strain>
    </source>
</reference>
<dbReference type="EMBL" id="BARS01027901">
    <property type="protein sequence ID" value="GAG02202.1"/>
    <property type="molecule type" value="Genomic_DNA"/>
</dbReference>
<evidence type="ECO:0000313" key="1">
    <source>
        <dbReference type="EMBL" id="GAG02202.1"/>
    </source>
</evidence>
<sequence length="39" mass="4294">IVSSPVLTLGQYFMQGFFPKGLHLSGLQKSLFKTAILII</sequence>
<feature type="non-terminal residue" evidence="1">
    <location>
        <position position="1"/>
    </location>
</feature>
<dbReference type="AlphaFoldDB" id="X0USJ6"/>
<proteinExistence type="predicted"/>
<gene>
    <name evidence="1" type="ORF">S01H1_43782</name>
</gene>
<organism evidence="1">
    <name type="scientific">marine sediment metagenome</name>
    <dbReference type="NCBI Taxonomy" id="412755"/>
    <lineage>
        <taxon>unclassified sequences</taxon>
        <taxon>metagenomes</taxon>
        <taxon>ecological metagenomes</taxon>
    </lineage>
</organism>
<name>X0USJ6_9ZZZZ</name>
<comment type="caution">
    <text evidence="1">The sequence shown here is derived from an EMBL/GenBank/DDBJ whole genome shotgun (WGS) entry which is preliminary data.</text>
</comment>
<accession>X0USJ6</accession>